<dbReference type="SUPFAM" id="SSF55186">
    <property type="entry name" value="ThrRS/AlaRS common domain"/>
    <property type="match status" value="1"/>
</dbReference>
<dbReference type="PRINTS" id="PR00980">
    <property type="entry name" value="TRNASYNTHALA"/>
</dbReference>
<reference evidence="14" key="1">
    <citation type="submission" date="2022-03" db="EMBL/GenBank/DDBJ databases">
        <authorList>
            <person name="Martin C."/>
        </authorList>
    </citation>
    <scope>NUCLEOTIDE SEQUENCE</scope>
</reference>
<dbReference type="InterPro" id="IPR009000">
    <property type="entry name" value="Transl_B-barrel_sf"/>
</dbReference>
<keyword evidence="5" id="KW-0436">Ligase</keyword>
<comment type="similarity">
    <text evidence="1">Belongs to the class-II aminoacyl-tRNA synthetase family. Alax-L subfamily.</text>
</comment>
<keyword evidence="6" id="KW-0479">Metal-binding</keyword>
<name>A0A8J1UA04_OWEFU</name>
<dbReference type="SMART" id="SM00863">
    <property type="entry name" value="tRNA_SAD"/>
    <property type="match status" value="1"/>
</dbReference>
<dbReference type="AlphaFoldDB" id="A0A8J1UA04"/>
<evidence type="ECO:0000256" key="10">
    <source>
        <dbReference type="ARBA" id="ARBA00022884"/>
    </source>
</evidence>
<dbReference type="PROSITE" id="PS50860">
    <property type="entry name" value="AA_TRNA_LIGASE_II_ALA"/>
    <property type="match status" value="1"/>
</dbReference>
<dbReference type="InterPro" id="IPR018164">
    <property type="entry name" value="Ala-tRNA-synth_IIc_N"/>
</dbReference>
<evidence type="ECO:0000256" key="3">
    <source>
        <dbReference type="ARBA" id="ARBA00017959"/>
    </source>
</evidence>
<proteinExistence type="inferred from homology"/>
<dbReference type="InterPro" id="IPR050058">
    <property type="entry name" value="Ala-tRNA_ligase"/>
</dbReference>
<dbReference type="InterPro" id="IPR012947">
    <property type="entry name" value="tRNA_SAD"/>
</dbReference>
<keyword evidence="11" id="KW-0648">Protein biosynthesis</keyword>
<evidence type="ECO:0000256" key="2">
    <source>
        <dbReference type="ARBA" id="ARBA00013168"/>
    </source>
</evidence>
<dbReference type="GO" id="GO:0005524">
    <property type="term" value="F:ATP binding"/>
    <property type="evidence" value="ECO:0007669"/>
    <property type="project" value="UniProtKB-KW"/>
</dbReference>
<dbReference type="SUPFAM" id="SSF55681">
    <property type="entry name" value="Class II aaRS and biotin synthetases"/>
    <property type="match status" value="1"/>
</dbReference>
<dbReference type="SUPFAM" id="SSF50447">
    <property type="entry name" value="Translation proteins"/>
    <property type="match status" value="1"/>
</dbReference>
<evidence type="ECO:0000256" key="12">
    <source>
        <dbReference type="ARBA" id="ARBA00023146"/>
    </source>
</evidence>
<evidence type="ECO:0000313" key="15">
    <source>
        <dbReference type="Proteomes" id="UP000749559"/>
    </source>
</evidence>
<keyword evidence="9" id="KW-0067">ATP-binding</keyword>
<dbReference type="GO" id="GO:0006419">
    <property type="term" value="P:alanyl-tRNA aminoacylation"/>
    <property type="evidence" value="ECO:0007669"/>
    <property type="project" value="InterPro"/>
</dbReference>
<dbReference type="Gene3D" id="3.30.930.10">
    <property type="entry name" value="Bira Bifunctional Protein, Domain 2"/>
    <property type="match status" value="1"/>
</dbReference>
<dbReference type="InterPro" id="IPR018163">
    <property type="entry name" value="Thr/Ala-tRNA-synth_IIc_edit"/>
</dbReference>
<dbReference type="GO" id="GO:0046872">
    <property type="term" value="F:metal ion binding"/>
    <property type="evidence" value="ECO:0007669"/>
    <property type="project" value="UniProtKB-KW"/>
</dbReference>
<evidence type="ECO:0000256" key="6">
    <source>
        <dbReference type="ARBA" id="ARBA00022723"/>
    </source>
</evidence>
<protein>
    <recommendedName>
        <fullName evidence="3">Alanine--tRNA ligase</fullName>
        <ecNumber evidence="2">6.1.1.7</ecNumber>
    </recommendedName>
</protein>
<dbReference type="Pfam" id="PF07973">
    <property type="entry name" value="tRNA_SAD"/>
    <property type="match status" value="1"/>
</dbReference>
<evidence type="ECO:0000256" key="5">
    <source>
        <dbReference type="ARBA" id="ARBA00022598"/>
    </source>
</evidence>
<dbReference type="InterPro" id="IPR018162">
    <property type="entry name" value="Ala-tRNA-ligase_IIc_anticod-bd"/>
</dbReference>
<dbReference type="GO" id="GO:0004813">
    <property type="term" value="F:alanine-tRNA ligase activity"/>
    <property type="evidence" value="ECO:0007669"/>
    <property type="project" value="UniProtKB-EC"/>
</dbReference>
<dbReference type="InterPro" id="IPR018165">
    <property type="entry name" value="Ala-tRNA-synth_IIc_core"/>
</dbReference>
<dbReference type="Pfam" id="PF01411">
    <property type="entry name" value="tRNA-synt_2c"/>
    <property type="match status" value="2"/>
</dbReference>
<evidence type="ECO:0000256" key="1">
    <source>
        <dbReference type="ARBA" id="ARBA00008429"/>
    </source>
</evidence>
<sequence length="986" mass="113342">MWGHILWSCKFLQKTLPCHTNMSSLRLRKSKLFPCFEALYVHFHSNQNCTYGNQKYNSEINLQWPAAKIRETFKEFFLSYKGLEHAYCRPANVCTNEKGTYFTMAGMQQFKEKFLDLEANDSQFRDVRRAVNSQRCIRVGGKHNDLEDVGRDTYHHTLFEMLGNWSFRDYWKEDACKMAWELLTKVYDIPPERLYVTYFHGAESLNIGPDLETRDIWLNIGVPSERLIPCGEKDNFWTMGDYGPCGPCSEIHYDHKGGRDAAHLVNKDSNDVVELWNLVFMQYNRSTKLLPLSRKHVDTGMGLERLTAVLQGKTSNYDTDLFTPIFKAIEKHTGAEAYQGKVGAEDIAEVDTAYRILADHARMYTAVMLEDVHPGARGTGHKLRHVMTRALYYAMVSLDAPPGVLKSCVPSATESLGLNLRKTTMTVCDDLEAQFRQTHKSRPNMHSLDFIEIAETDDESDDCAPSILPVEHILRENNVPYTEDSYKYHTAGYKLEGKIVSILKHQGGNHGQEERNLVKSLHQGEFGWLILNKTCFYTEAGGQVGDTGYIYLNEQGGVFKVTEMLKEGQYIIHNGVMEKGSCSHGDKAVLEIDQVRRTKVMCNHTATHLLNFVIRKMTRNTNEGYRRTYSDDVAQMGSYVGSDKLTFDFTANDGDSLDVEMIEGEVNKLIRQGLVVYKQETDHDDALLVDGLIYMRNMNYKKHVRMVSIGVSVDKLLENLGESVAYKNSVELCGGTHVSKTSSIRHFVVTKFNKVSAVVYRLSAVTGDTAEQLIKDSEYLKREVASLWNLRRSGNQNEVQDYEDRIKRCEQLYTDASWSVKNDATLWEKLQKLRETRNMTKNKDIRSKVSEIFSTEIMENIEDGCVACRLNADNFMKQGKRYFRDNPPDHPVMIWNYKEGKQKRFKGQRSVLALFYIPKDHIAKDFDPQQWAKYTFQGHFSGQAEKFIDPNMYNGDIIQEVVLNKPPSGDMQNYERRAREYIKNKR</sequence>
<comment type="catalytic activity">
    <reaction evidence="13">
        <text>tRNA(Ala) + L-alanine + ATP = L-alanyl-tRNA(Ala) + AMP + diphosphate</text>
        <dbReference type="Rhea" id="RHEA:12540"/>
        <dbReference type="Rhea" id="RHEA-COMP:9657"/>
        <dbReference type="Rhea" id="RHEA-COMP:9923"/>
        <dbReference type="ChEBI" id="CHEBI:30616"/>
        <dbReference type="ChEBI" id="CHEBI:33019"/>
        <dbReference type="ChEBI" id="CHEBI:57972"/>
        <dbReference type="ChEBI" id="CHEBI:78442"/>
        <dbReference type="ChEBI" id="CHEBI:78497"/>
        <dbReference type="ChEBI" id="CHEBI:456215"/>
        <dbReference type="EC" id="6.1.1.7"/>
    </reaction>
</comment>
<dbReference type="EMBL" id="CAIIXF020000004">
    <property type="protein sequence ID" value="CAH1780898.1"/>
    <property type="molecule type" value="Genomic_DNA"/>
</dbReference>
<evidence type="ECO:0000256" key="9">
    <source>
        <dbReference type="ARBA" id="ARBA00022840"/>
    </source>
</evidence>
<keyword evidence="10" id="KW-0694">RNA-binding</keyword>
<dbReference type="Gene3D" id="3.30.980.10">
    <property type="entry name" value="Threonyl-trna Synthetase, Chain A, domain 2"/>
    <property type="match status" value="1"/>
</dbReference>
<dbReference type="GO" id="GO:0000049">
    <property type="term" value="F:tRNA binding"/>
    <property type="evidence" value="ECO:0007669"/>
    <property type="project" value="UniProtKB-KW"/>
</dbReference>
<dbReference type="Gene3D" id="2.40.30.130">
    <property type="match status" value="1"/>
</dbReference>
<dbReference type="Proteomes" id="UP000749559">
    <property type="component" value="Unassembled WGS sequence"/>
</dbReference>
<dbReference type="PANTHER" id="PTHR11777">
    <property type="entry name" value="ALANYL-TRNA SYNTHETASE"/>
    <property type="match status" value="1"/>
</dbReference>
<evidence type="ECO:0000256" key="8">
    <source>
        <dbReference type="ARBA" id="ARBA00022833"/>
    </source>
</evidence>
<dbReference type="GO" id="GO:0002161">
    <property type="term" value="F:aminoacyl-tRNA deacylase activity"/>
    <property type="evidence" value="ECO:0007669"/>
    <property type="project" value="TreeGrafter"/>
</dbReference>
<evidence type="ECO:0000313" key="14">
    <source>
        <dbReference type="EMBL" id="CAH1780898.1"/>
    </source>
</evidence>
<evidence type="ECO:0000256" key="4">
    <source>
        <dbReference type="ARBA" id="ARBA00022555"/>
    </source>
</evidence>
<dbReference type="PANTHER" id="PTHR11777:SF9">
    <property type="entry name" value="ALANINE--TRNA LIGASE, CYTOPLASMIC"/>
    <property type="match status" value="1"/>
</dbReference>
<organism evidence="14 15">
    <name type="scientific">Owenia fusiformis</name>
    <name type="common">Polychaete worm</name>
    <dbReference type="NCBI Taxonomy" id="6347"/>
    <lineage>
        <taxon>Eukaryota</taxon>
        <taxon>Metazoa</taxon>
        <taxon>Spiralia</taxon>
        <taxon>Lophotrochozoa</taxon>
        <taxon>Annelida</taxon>
        <taxon>Polychaeta</taxon>
        <taxon>Sedentaria</taxon>
        <taxon>Canalipalpata</taxon>
        <taxon>Sabellida</taxon>
        <taxon>Oweniida</taxon>
        <taxon>Oweniidae</taxon>
        <taxon>Owenia</taxon>
    </lineage>
</organism>
<dbReference type="FunFam" id="3.30.930.10:FF:000011">
    <property type="entry name" value="Alanine--tRNA ligase, cytoplasmic"/>
    <property type="match status" value="1"/>
</dbReference>
<gene>
    <name evidence="14" type="ORF">OFUS_LOCUS7533</name>
</gene>
<accession>A0A8J1UA04</accession>
<evidence type="ECO:0000256" key="7">
    <source>
        <dbReference type="ARBA" id="ARBA00022741"/>
    </source>
</evidence>
<dbReference type="InterPro" id="IPR002318">
    <property type="entry name" value="Ala-tRNA-lgiase_IIc"/>
</dbReference>
<keyword evidence="8" id="KW-0862">Zinc</keyword>
<dbReference type="SUPFAM" id="SSF101353">
    <property type="entry name" value="Putative anticodon-binding domain of alanyl-tRNA synthetase (AlaRS)"/>
    <property type="match status" value="1"/>
</dbReference>
<keyword evidence="12" id="KW-0030">Aminoacyl-tRNA synthetase</keyword>
<dbReference type="FunFam" id="3.30.980.10:FF:000004">
    <property type="entry name" value="Alanine--tRNA ligase, cytoplasmic"/>
    <property type="match status" value="1"/>
</dbReference>
<keyword evidence="4" id="KW-0820">tRNA-binding</keyword>
<evidence type="ECO:0000256" key="11">
    <source>
        <dbReference type="ARBA" id="ARBA00022917"/>
    </source>
</evidence>
<evidence type="ECO:0000256" key="13">
    <source>
        <dbReference type="ARBA" id="ARBA00048300"/>
    </source>
</evidence>
<comment type="caution">
    <text evidence="14">The sequence shown here is derived from an EMBL/GenBank/DDBJ whole genome shotgun (WGS) entry which is preliminary data.</text>
</comment>
<dbReference type="InterPro" id="IPR045864">
    <property type="entry name" value="aa-tRNA-synth_II/BPL/LPL"/>
</dbReference>
<dbReference type="OrthoDB" id="2423964at2759"/>
<keyword evidence="7" id="KW-0547">Nucleotide-binding</keyword>
<dbReference type="CDD" id="cd00673">
    <property type="entry name" value="AlaRS_core"/>
    <property type="match status" value="1"/>
</dbReference>
<keyword evidence="15" id="KW-1185">Reference proteome</keyword>
<dbReference type="GO" id="GO:0005739">
    <property type="term" value="C:mitochondrion"/>
    <property type="evidence" value="ECO:0007669"/>
    <property type="project" value="TreeGrafter"/>
</dbReference>
<dbReference type="EC" id="6.1.1.7" evidence="2"/>